<dbReference type="AlphaFoldDB" id="A0A6J4SAX8"/>
<evidence type="ECO:0000313" key="2">
    <source>
        <dbReference type="EMBL" id="CAA9490808.1"/>
    </source>
</evidence>
<reference evidence="2" key="1">
    <citation type="submission" date="2020-02" db="EMBL/GenBank/DDBJ databases">
        <authorList>
            <person name="Meier V. D."/>
        </authorList>
    </citation>
    <scope>NUCLEOTIDE SEQUENCE</scope>
    <source>
        <strain evidence="2">AVDCRST_MAG38</strain>
    </source>
</reference>
<name>A0A6J4SAX8_9ACTN</name>
<evidence type="ECO:0000259" key="1">
    <source>
        <dbReference type="Pfam" id="PF13224"/>
    </source>
</evidence>
<protein>
    <submittedName>
        <fullName evidence="2">Chromosome segregation ATPases</fullName>
    </submittedName>
</protein>
<proteinExistence type="predicted"/>
<dbReference type="Pfam" id="PF13224">
    <property type="entry name" value="DUF4032"/>
    <property type="match status" value="1"/>
</dbReference>
<accession>A0A6J4SAX8</accession>
<dbReference type="InterPro" id="IPR025111">
    <property type="entry name" value="DUF4032"/>
</dbReference>
<organism evidence="2">
    <name type="scientific">uncultured Solirubrobacteraceae bacterium</name>
    <dbReference type="NCBI Taxonomy" id="1162706"/>
    <lineage>
        <taxon>Bacteria</taxon>
        <taxon>Bacillati</taxon>
        <taxon>Actinomycetota</taxon>
        <taxon>Thermoleophilia</taxon>
        <taxon>Solirubrobacterales</taxon>
        <taxon>Solirubrobacteraceae</taxon>
        <taxon>environmental samples</taxon>
    </lineage>
</organism>
<dbReference type="Pfam" id="PF06293">
    <property type="entry name" value="Kdo"/>
    <property type="match status" value="1"/>
</dbReference>
<dbReference type="EMBL" id="CADCVJ010000220">
    <property type="protein sequence ID" value="CAA9490808.1"/>
    <property type="molecule type" value="Genomic_DNA"/>
</dbReference>
<dbReference type="SUPFAM" id="SSF56112">
    <property type="entry name" value="Protein kinase-like (PK-like)"/>
    <property type="match status" value="1"/>
</dbReference>
<gene>
    <name evidence="2" type="ORF">AVDCRST_MAG38-2610</name>
</gene>
<dbReference type="InterPro" id="IPR011009">
    <property type="entry name" value="Kinase-like_dom_sf"/>
</dbReference>
<sequence>MHKVSASMHLVGHTGAHALLDLPWEEPLAEWEDERLVHVLRGISRHVVRFVDLDGDLYALKELPRRYAEREFRMLRALDAESMPVVDVVGVVSRRGADIDSILITRHLEFAIPYRLLFSGCGDPDRAHPNLHSTLVSALAELLVRLHLAGFFWGDCSLSNTLFRRDAGALSAYLVDAETGEMHESLTDGQRRHDLIVAQENVAGELLDVAGEIGRLPADVDPADTAEELHERYESLWSELTGVDVFRTDERYRIEERLRRLNELGFDVEEIELDPVPEGYRLRLDPRLVEPGHHRRRLLQLTGLTAQPKQARRMLNDLAGYRAHLEHQEGRSLPESVAAYRWRAEVFEPSVAAVPPELRDKRQAAEVFHEILQHRWFLSERAGADVGMEPAVASYVADILRHAPDERAMLTAADVASAASA</sequence>
<feature type="domain" description="DUF4032" evidence="1">
    <location>
        <begin position="235"/>
        <end position="400"/>
    </location>
</feature>